<accession>A0ABX8GRJ8</accession>
<dbReference type="Proteomes" id="UP000682802">
    <property type="component" value="Chromosome 1"/>
</dbReference>
<dbReference type="PROSITE" id="PS51257">
    <property type="entry name" value="PROKAR_LIPOPROTEIN"/>
    <property type="match status" value="1"/>
</dbReference>
<dbReference type="EMBL" id="CP076128">
    <property type="protein sequence ID" value="QWG05600.1"/>
    <property type="molecule type" value="Genomic_DNA"/>
</dbReference>
<dbReference type="InterPro" id="IPR025921">
    <property type="entry name" value="HmuY"/>
</dbReference>
<dbReference type="Pfam" id="PF14064">
    <property type="entry name" value="HmuY"/>
    <property type="match status" value="1"/>
</dbReference>
<organism evidence="1 2">
    <name type="scientific">Flammeovirga kamogawensis</name>
    <dbReference type="NCBI Taxonomy" id="373891"/>
    <lineage>
        <taxon>Bacteria</taxon>
        <taxon>Pseudomonadati</taxon>
        <taxon>Bacteroidota</taxon>
        <taxon>Cytophagia</taxon>
        <taxon>Cytophagales</taxon>
        <taxon>Flammeovirgaceae</taxon>
        <taxon>Flammeovirga</taxon>
    </lineage>
</organism>
<evidence type="ECO:0000313" key="1">
    <source>
        <dbReference type="EMBL" id="QWG05600.1"/>
    </source>
</evidence>
<dbReference type="RefSeq" id="WP_144073048.1">
    <property type="nucleotide sequence ID" value="NZ_CP076128.1"/>
</dbReference>
<reference evidence="1 2" key="1">
    <citation type="submission" date="2021-05" db="EMBL/GenBank/DDBJ databases">
        <title>Comparative genomic studies on the polysaccharide-degrading batcterial strains of the Flammeovirga genus.</title>
        <authorList>
            <person name="Zewei F."/>
            <person name="Zheng Z."/>
            <person name="Yu L."/>
            <person name="Ruyue G."/>
            <person name="Yanhong M."/>
            <person name="Yuanyuan C."/>
            <person name="Jingyan G."/>
            <person name="Wenjun H."/>
        </authorList>
    </citation>
    <scope>NUCLEOTIDE SEQUENCE [LARGE SCALE GENOMIC DNA]</scope>
    <source>
        <strain evidence="1 2">YS10</strain>
    </source>
</reference>
<proteinExistence type="predicted"/>
<name>A0ABX8GRJ8_9BACT</name>
<keyword evidence="2" id="KW-1185">Reference proteome</keyword>
<sequence>MKKLVTLFIASLFITACTEDKNEPSVPEDTSSHEIQVSLYSSPDVEVEMIGHDGQPAKTKLSYNRQVFVDLDAATETTNADTVGYHWNDTQYTHFDLWETGKDVAEGSQGWDLVLAYYNGKTLDPSSGTEVPYMMTGGLINKGEVKAIRLNKEEIEAEGQIFVAYDNITYADAIKLSLNEDVDAIGSDWKALDFATFTFQIVADQYYIIESSDQKLYKLAFTGFYSDEDGTKGFPKFKFQRLIAE</sequence>
<gene>
    <name evidence="1" type="ORF">KM029_09410</name>
</gene>
<protein>
    <submittedName>
        <fullName evidence="1">HmuY family protein</fullName>
    </submittedName>
</protein>
<evidence type="ECO:0000313" key="2">
    <source>
        <dbReference type="Proteomes" id="UP000682802"/>
    </source>
</evidence>